<accession>A0A6D2I5V8</accession>
<keyword evidence="3" id="KW-1185">Reference proteome</keyword>
<dbReference type="Proteomes" id="UP000467841">
    <property type="component" value="Unassembled WGS sequence"/>
</dbReference>
<proteinExistence type="predicted"/>
<keyword evidence="1" id="KW-0472">Membrane</keyword>
<dbReference type="AlphaFoldDB" id="A0A6D2I5V8"/>
<sequence>MYCQDCFNGHLNVSTTMVRSKIRNDLTGANIIAVGFGWMNVTILPWFSVFRLFGRDWSVLVDRMVMRISFHRCSRLLEVLSSSAILCIAVGRIELPSSISRSRHFFVLSFGFADQNDVLRSPVKFGGLRSCRLGDGRALSLGSSILAERVVVMLISPYLLGPIEFCFDRTVFLSLLD</sequence>
<keyword evidence="1" id="KW-0812">Transmembrane</keyword>
<gene>
    <name evidence="2" type="ORF">MERR_LOCUS12317</name>
</gene>
<reference evidence="2" key="1">
    <citation type="submission" date="2020-01" db="EMBL/GenBank/DDBJ databases">
        <authorList>
            <person name="Mishra B."/>
        </authorList>
    </citation>
    <scope>NUCLEOTIDE SEQUENCE [LARGE SCALE GENOMIC DNA]</scope>
</reference>
<keyword evidence="1" id="KW-1133">Transmembrane helix</keyword>
<organism evidence="2 3">
    <name type="scientific">Microthlaspi erraticum</name>
    <dbReference type="NCBI Taxonomy" id="1685480"/>
    <lineage>
        <taxon>Eukaryota</taxon>
        <taxon>Viridiplantae</taxon>
        <taxon>Streptophyta</taxon>
        <taxon>Embryophyta</taxon>
        <taxon>Tracheophyta</taxon>
        <taxon>Spermatophyta</taxon>
        <taxon>Magnoliopsida</taxon>
        <taxon>eudicotyledons</taxon>
        <taxon>Gunneridae</taxon>
        <taxon>Pentapetalae</taxon>
        <taxon>rosids</taxon>
        <taxon>malvids</taxon>
        <taxon>Brassicales</taxon>
        <taxon>Brassicaceae</taxon>
        <taxon>Coluteocarpeae</taxon>
        <taxon>Microthlaspi</taxon>
    </lineage>
</organism>
<name>A0A6D2I5V8_9BRAS</name>
<evidence type="ECO:0000313" key="3">
    <source>
        <dbReference type="Proteomes" id="UP000467841"/>
    </source>
</evidence>
<dbReference type="EMBL" id="CACVBM020000976">
    <property type="protein sequence ID" value="CAA7025082.1"/>
    <property type="molecule type" value="Genomic_DNA"/>
</dbReference>
<feature type="transmembrane region" description="Helical" evidence="1">
    <location>
        <begin position="31"/>
        <end position="54"/>
    </location>
</feature>
<evidence type="ECO:0000256" key="1">
    <source>
        <dbReference type="SAM" id="Phobius"/>
    </source>
</evidence>
<comment type="caution">
    <text evidence="2">The sequence shown here is derived from an EMBL/GenBank/DDBJ whole genome shotgun (WGS) entry which is preliminary data.</text>
</comment>
<protein>
    <submittedName>
        <fullName evidence="2">Uncharacterized protein</fullName>
    </submittedName>
</protein>
<evidence type="ECO:0000313" key="2">
    <source>
        <dbReference type="EMBL" id="CAA7025082.1"/>
    </source>
</evidence>